<gene>
    <name evidence="6" type="primary">lysN_1</name>
    <name evidence="6" type="ORF">TRM7557_01900</name>
</gene>
<keyword evidence="7" id="KW-1185">Reference proteome</keyword>
<dbReference type="GO" id="GO:0047536">
    <property type="term" value="F:2-aminoadipate transaminase activity"/>
    <property type="evidence" value="ECO:0007669"/>
    <property type="project" value="UniProtKB-EC"/>
</dbReference>
<dbReference type="Pfam" id="PF00155">
    <property type="entry name" value="Aminotran_1_2"/>
    <property type="match status" value="1"/>
</dbReference>
<evidence type="ECO:0000313" key="6">
    <source>
        <dbReference type="EMBL" id="CUH78477.1"/>
    </source>
</evidence>
<evidence type="ECO:0000256" key="2">
    <source>
        <dbReference type="ARBA" id="ARBA00022576"/>
    </source>
</evidence>
<comment type="cofactor">
    <cofactor evidence="1">
        <name>pyridoxal 5'-phosphate</name>
        <dbReference type="ChEBI" id="CHEBI:597326"/>
    </cofactor>
</comment>
<dbReference type="PANTHER" id="PTHR42790:SF19">
    <property type="entry name" value="KYNURENINE_ALPHA-AMINOADIPATE AMINOTRANSFERASE, MITOCHONDRIAL"/>
    <property type="match status" value="1"/>
</dbReference>
<dbReference type="InterPro" id="IPR004839">
    <property type="entry name" value="Aminotransferase_I/II_large"/>
</dbReference>
<dbReference type="Gene3D" id="3.90.1150.10">
    <property type="entry name" value="Aspartate Aminotransferase, domain 1"/>
    <property type="match status" value="1"/>
</dbReference>
<proteinExistence type="predicted"/>
<dbReference type="GO" id="GO:1901605">
    <property type="term" value="P:alpha-amino acid metabolic process"/>
    <property type="evidence" value="ECO:0007669"/>
    <property type="project" value="TreeGrafter"/>
</dbReference>
<dbReference type="InterPro" id="IPR015424">
    <property type="entry name" value="PyrdxlP-dep_Trfase"/>
</dbReference>
<dbReference type="InterPro" id="IPR015421">
    <property type="entry name" value="PyrdxlP-dep_Trfase_major"/>
</dbReference>
<organism evidence="6 7">
    <name type="scientific">Tritonibacter multivorans</name>
    <dbReference type="NCBI Taxonomy" id="928856"/>
    <lineage>
        <taxon>Bacteria</taxon>
        <taxon>Pseudomonadati</taxon>
        <taxon>Pseudomonadota</taxon>
        <taxon>Alphaproteobacteria</taxon>
        <taxon>Rhodobacterales</taxon>
        <taxon>Paracoccaceae</taxon>
        <taxon>Tritonibacter</taxon>
    </lineage>
</organism>
<evidence type="ECO:0000256" key="1">
    <source>
        <dbReference type="ARBA" id="ARBA00001933"/>
    </source>
</evidence>
<dbReference type="RefSeq" id="WP_058289964.1">
    <property type="nucleotide sequence ID" value="NZ_CYSD01000031.1"/>
</dbReference>
<evidence type="ECO:0000313" key="7">
    <source>
        <dbReference type="Proteomes" id="UP000052022"/>
    </source>
</evidence>
<keyword evidence="3 6" id="KW-0808">Transferase</keyword>
<dbReference type="CDD" id="cd00609">
    <property type="entry name" value="AAT_like"/>
    <property type="match status" value="1"/>
</dbReference>
<dbReference type="EC" id="2.6.1.39" evidence="6"/>
<accession>A0A0P1GSN1</accession>
<evidence type="ECO:0000259" key="5">
    <source>
        <dbReference type="Pfam" id="PF00155"/>
    </source>
</evidence>
<feature type="domain" description="Aminotransferase class I/classII large" evidence="5">
    <location>
        <begin position="49"/>
        <end position="378"/>
    </location>
</feature>
<dbReference type="Proteomes" id="UP000052022">
    <property type="component" value="Unassembled WGS sequence"/>
</dbReference>
<dbReference type="Gene3D" id="3.40.640.10">
    <property type="entry name" value="Type I PLP-dependent aspartate aminotransferase-like (Major domain)"/>
    <property type="match status" value="1"/>
</dbReference>
<dbReference type="InterPro" id="IPR050859">
    <property type="entry name" value="Class-I_PLP-dep_aminotransf"/>
</dbReference>
<evidence type="ECO:0000256" key="3">
    <source>
        <dbReference type="ARBA" id="ARBA00022679"/>
    </source>
</evidence>
<dbReference type="STRING" id="928856.SAMN04488049_10871"/>
<name>A0A0P1GSN1_9RHOB</name>
<dbReference type="PANTHER" id="PTHR42790">
    <property type="entry name" value="AMINOTRANSFERASE"/>
    <property type="match status" value="1"/>
</dbReference>
<keyword evidence="2 6" id="KW-0032">Aminotransferase</keyword>
<protein>
    <submittedName>
        <fullName evidence="6">2-aminoadipate transaminase</fullName>
        <ecNumber evidence="6">2.6.1.39</ecNumber>
    </submittedName>
</protein>
<keyword evidence="4" id="KW-0663">Pyridoxal phosphate</keyword>
<dbReference type="InterPro" id="IPR015422">
    <property type="entry name" value="PyrdxlP-dep_Trfase_small"/>
</dbReference>
<dbReference type="EMBL" id="CYSD01000031">
    <property type="protein sequence ID" value="CUH78477.1"/>
    <property type="molecule type" value="Genomic_DNA"/>
</dbReference>
<dbReference type="AlphaFoldDB" id="A0A0P1GSN1"/>
<dbReference type="GO" id="GO:0030170">
    <property type="term" value="F:pyridoxal phosphate binding"/>
    <property type="evidence" value="ECO:0007669"/>
    <property type="project" value="InterPro"/>
</dbReference>
<sequence length="388" mass="41687">MTFLRNTQVANLPTNPLRRIFEQAKPGMTNLASGHPNPVYCDHRGLEVATALAAKEQRSWRYGASAGDAELIDALPPWQAPVGGASTLVTSGAQQGIFLACQCLGAPGQTILVPDPVYPAVLSVAVLLGVKVRTYCGESPATALQDLARLMQGHDDICAVYVLPTFSNPTGETWRSEDRDALLELCAQSKVAVIEDDPYRELWFDAKPPERLIERAASLGLTTEVLSLGSLSKIVAPGLRIGWIQGNPDLIAAMTAARQAMDLQPNALAQRVACHYLQSGALERHLNHLRPQYASAHATLTAPLRAAGFSRLKVHGGMFVMPELPSGISVAGLAEHLRSHELLVAPGDAFSIDKSRPSNRLRLCFAALPPADLHRAGETLVAAVEAWR</sequence>
<evidence type="ECO:0000256" key="4">
    <source>
        <dbReference type="ARBA" id="ARBA00022898"/>
    </source>
</evidence>
<reference evidence="6 7" key="1">
    <citation type="submission" date="2015-09" db="EMBL/GenBank/DDBJ databases">
        <authorList>
            <consortium name="Swine Surveillance"/>
        </authorList>
    </citation>
    <scope>NUCLEOTIDE SEQUENCE [LARGE SCALE GENOMIC DNA]</scope>
    <source>
        <strain evidence="6 7">CECT 7557</strain>
    </source>
</reference>
<dbReference type="SUPFAM" id="SSF53383">
    <property type="entry name" value="PLP-dependent transferases"/>
    <property type="match status" value="1"/>
</dbReference>